<gene>
    <name evidence="1" type="primary">ORF8</name>
</gene>
<protein>
    <submittedName>
        <fullName evidence="1">Orf8 protein</fullName>
    </submittedName>
</protein>
<sequence>MKLMPKIFLFFLYFCAVLGAPTVTYSRRAFLGEPETYEELLADYKFLGDFVTPGAILGLLRTYTEQHEELQPWDFDDRDDDKLRLLALLKCKDLMEFANGAVPKICKLL</sequence>
<dbReference type="EMBL" id="OQ939561">
    <property type="protein sequence ID" value="WLK26107.1"/>
    <property type="molecule type" value="Genomic_RNA"/>
</dbReference>
<accession>A0AA49XCE6</accession>
<reference evidence="1" key="1">
    <citation type="submission" date="2023-05" db="EMBL/GenBank/DDBJ databases">
        <authorList>
            <person name="Zhao J."/>
            <person name="Li L."/>
            <person name="Duan Z."/>
        </authorList>
    </citation>
    <scope>NUCLEOTIDE SEQUENCE</scope>
    <source>
        <strain evidence="1">NMR-13</strain>
    </source>
</reference>
<name>A0AA49XCE6_9NIDO</name>
<evidence type="ECO:0000313" key="1">
    <source>
        <dbReference type="EMBL" id="WLK26107.1"/>
    </source>
</evidence>
<proteinExistence type="predicted"/>
<organism evidence="1">
    <name type="scientific">Mouse coronavirus</name>
    <dbReference type="NCBI Taxonomy" id="2913384"/>
    <lineage>
        <taxon>Viruses</taxon>
        <taxon>Riboviria</taxon>
        <taxon>Orthornavirae</taxon>
        <taxon>Pisuviricota</taxon>
        <taxon>Pisoniviricetes</taxon>
        <taxon>Nidovirales</taxon>
        <taxon>Cornidovirineae</taxon>
        <taxon>Coronaviridae</taxon>
    </lineage>
</organism>